<name>Q0GXT6_9CAUD</name>
<evidence type="ECO:0000313" key="2">
    <source>
        <dbReference type="Proteomes" id="UP000001250"/>
    </source>
</evidence>
<keyword evidence="2" id="KW-1185">Reference proteome</keyword>
<sequence>MSKDFFKRFKYKGKIGGAFNSELRSGVYVKKRGDGQYKIGVNINSSQMAILDSRGWVLRRGKQNKKGLLVHGATKEQNFDFNAAERKVQKARDATQSVIDSVPQ</sequence>
<dbReference type="EMBL" id="DQ490056">
    <property type="protein sequence ID" value="ABF22590.1"/>
    <property type="molecule type" value="Genomic_DNA"/>
</dbReference>
<protein>
    <submittedName>
        <fullName evidence="1">Uncharacterized protein</fullName>
    </submittedName>
</protein>
<reference evidence="1 2" key="1">
    <citation type="journal article" date="2006" name="J. Bacteriol.">
        <title>Genome sequence and global gene expression of Q54, a new phage species linking the 936 and c2 phage species of Lactococcus lactis.</title>
        <authorList>
            <person name="Fortier L.C."/>
            <person name="Bransi A."/>
            <person name="Moineau S."/>
        </authorList>
    </citation>
    <scope>NUCLEOTIDE SEQUENCE</scope>
</reference>
<proteinExistence type="predicted"/>
<organism evidence="1 2">
    <name type="scientific">Lactococcus phage Q54</name>
    <dbReference type="NCBI Taxonomy" id="382685"/>
    <lineage>
        <taxon>Viruses</taxon>
        <taxon>Duplodnaviria</taxon>
        <taxon>Heunggongvirae</taxon>
        <taxon>Uroviricota</taxon>
        <taxon>Caudoviricetes</taxon>
        <taxon>Questintvirus</taxon>
        <taxon>Questintvirus Q54</taxon>
    </lineage>
</organism>
<dbReference type="RefSeq" id="YP_762605.1">
    <property type="nucleotide sequence ID" value="NC_008364.1"/>
</dbReference>
<dbReference type="Proteomes" id="UP000001250">
    <property type="component" value="Segment"/>
</dbReference>
<dbReference type="GeneID" id="5130605"/>
<dbReference type="KEGG" id="vg:5130605"/>
<evidence type="ECO:0000313" key="1">
    <source>
        <dbReference type="EMBL" id="ABF22590.1"/>
    </source>
</evidence>
<accession>Q0GXT6</accession>